<dbReference type="SUPFAM" id="SSF52540">
    <property type="entry name" value="P-loop containing nucleoside triphosphate hydrolases"/>
    <property type="match status" value="1"/>
</dbReference>
<evidence type="ECO:0000313" key="7">
    <source>
        <dbReference type="Proteomes" id="UP001307168"/>
    </source>
</evidence>
<evidence type="ECO:0000259" key="5">
    <source>
        <dbReference type="PROSITE" id="PS50893"/>
    </source>
</evidence>
<dbReference type="InterPro" id="IPR027417">
    <property type="entry name" value="P-loop_NTPase"/>
</dbReference>
<dbReference type="PANTHER" id="PTHR42711">
    <property type="entry name" value="ABC TRANSPORTER ATP-BINDING PROTEIN"/>
    <property type="match status" value="1"/>
</dbReference>
<proteinExistence type="inferred from homology"/>
<evidence type="ECO:0000313" key="6">
    <source>
        <dbReference type="EMBL" id="MEC0272261.1"/>
    </source>
</evidence>
<accession>A0AAW9N5R8</accession>
<dbReference type="PROSITE" id="PS00211">
    <property type="entry name" value="ABC_TRANSPORTER_1"/>
    <property type="match status" value="1"/>
</dbReference>
<dbReference type="PROSITE" id="PS50893">
    <property type="entry name" value="ABC_TRANSPORTER_2"/>
    <property type="match status" value="1"/>
</dbReference>
<protein>
    <submittedName>
        <fullName evidence="6">ABC transporter ATP-binding protein</fullName>
    </submittedName>
</protein>
<dbReference type="EMBL" id="JARNBH010000005">
    <property type="protein sequence ID" value="MEC0272261.1"/>
    <property type="molecule type" value="Genomic_DNA"/>
</dbReference>
<feature type="domain" description="ABC transporter" evidence="5">
    <location>
        <begin position="4"/>
        <end position="229"/>
    </location>
</feature>
<comment type="caution">
    <text evidence="6">The sequence shown here is derived from an EMBL/GenBank/DDBJ whole genome shotgun (WGS) entry which is preliminary data.</text>
</comment>
<dbReference type="PANTHER" id="PTHR42711:SF5">
    <property type="entry name" value="ABC TRANSPORTER ATP-BINDING PROTEIN NATA"/>
    <property type="match status" value="1"/>
</dbReference>
<dbReference type="CDD" id="cd03230">
    <property type="entry name" value="ABC_DR_subfamily_A"/>
    <property type="match status" value="1"/>
</dbReference>
<dbReference type="GO" id="GO:0005524">
    <property type="term" value="F:ATP binding"/>
    <property type="evidence" value="ECO:0007669"/>
    <property type="project" value="UniProtKB-KW"/>
</dbReference>
<evidence type="ECO:0000256" key="1">
    <source>
        <dbReference type="ARBA" id="ARBA00005417"/>
    </source>
</evidence>
<keyword evidence="2" id="KW-0813">Transport</keyword>
<gene>
    <name evidence="6" type="ORF">P4706_04170</name>
</gene>
<organism evidence="6 7">
    <name type="scientific">Peribacillus castrilensis</name>
    <dbReference type="NCBI Taxonomy" id="2897690"/>
    <lineage>
        <taxon>Bacteria</taxon>
        <taxon>Bacillati</taxon>
        <taxon>Bacillota</taxon>
        <taxon>Bacilli</taxon>
        <taxon>Bacillales</taxon>
        <taxon>Bacillaceae</taxon>
        <taxon>Peribacillus</taxon>
    </lineage>
</organism>
<dbReference type="InterPro" id="IPR025302">
    <property type="entry name" value="DrrA1/2-like_C"/>
</dbReference>
<dbReference type="Pfam" id="PF00005">
    <property type="entry name" value="ABC_tran"/>
    <property type="match status" value="1"/>
</dbReference>
<reference evidence="6 7" key="1">
    <citation type="submission" date="2023-03" db="EMBL/GenBank/DDBJ databases">
        <title>Bacillus Genome Sequencing.</title>
        <authorList>
            <person name="Dunlap C."/>
        </authorList>
    </citation>
    <scope>NUCLEOTIDE SEQUENCE [LARGE SCALE GENOMIC DNA]</scope>
    <source>
        <strain evidence="6 7">B-41290</strain>
    </source>
</reference>
<dbReference type="AlphaFoldDB" id="A0AAW9N5R8"/>
<dbReference type="InterPro" id="IPR003439">
    <property type="entry name" value="ABC_transporter-like_ATP-bd"/>
</dbReference>
<evidence type="ECO:0000256" key="3">
    <source>
        <dbReference type="ARBA" id="ARBA00022741"/>
    </source>
</evidence>
<dbReference type="Proteomes" id="UP001307168">
    <property type="component" value="Unassembled WGS sequence"/>
</dbReference>
<name>A0AAW9N5R8_9BACI</name>
<keyword evidence="4 6" id="KW-0067">ATP-binding</keyword>
<dbReference type="RefSeq" id="WP_367406198.1">
    <property type="nucleotide sequence ID" value="NZ_JARNBH010000005.1"/>
</dbReference>
<sequence>MSVLKTTDLTKKFGKFTALNGVNIEVNKGEVFGFIGPNGAGKSTTIRVLLGILKATDGEAKIFGRDAWKDAVEIHKRIAYVPGDVNLWPNLTGGEVIDLFVELRGTNNKSRREELIKKFDLDPSKKCGTYSKGNRQKVALIAAFSSDADLYILDEPTSGLDPLMERVFQECVMDAKNEGKSILLSSHILSEVERLCDKVGIIRQGQIIETGTLDELRHLTRTSLLVETKQPIPALGNVNGVWDIVMKDQALSFQVDTDELDNVMKYISQFGIVKLESAPPTLEDLFMSHYEGVRKTSDSGAGGAL</sequence>
<dbReference type="GO" id="GO:0016887">
    <property type="term" value="F:ATP hydrolysis activity"/>
    <property type="evidence" value="ECO:0007669"/>
    <property type="project" value="InterPro"/>
</dbReference>
<dbReference type="Gene3D" id="3.40.50.300">
    <property type="entry name" value="P-loop containing nucleotide triphosphate hydrolases"/>
    <property type="match status" value="1"/>
</dbReference>
<dbReference type="InterPro" id="IPR050763">
    <property type="entry name" value="ABC_transporter_ATP-binding"/>
</dbReference>
<evidence type="ECO:0000256" key="4">
    <source>
        <dbReference type="ARBA" id="ARBA00022840"/>
    </source>
</evidence>
<dbReference type="InterPro" id="IPR017871">
    <property type="entry name" value="ABC_transporter-like_CS"/>
</dbReference>
<evidence type="ECO:0000256" key="2">
    <source>
        <dbReference type="ARBA" id="ARBA00022448"/>
    </source>
</evidence>
<comment type="similarity">
    <text evidence="1">Belongs to the ABC transporter superfamily.</text>
</comment>
<keyword evidence="3" id="KW-0547">Nucleotide-binding</keyword>
<keyword evidence="7" id="KW-1185">Reference proteome</keyword>
<dbReference type="Pfam" id="PF13732">
    <property type="entry name" value="DrrA1-3_C"/>
    <property type="match status" value="1"/>
</dbReference>
<dbReference type="InterPro" id="IPR003593">
    <property type="entry name" value="AAA+_ATPase"/>
</dbReference>
<dbReference type="SMART" id="SM00382">
    <property type="entry name" value="AAA"/>
    <property type="match status" value="1"/>
</dbReference>